<proteinExistence type="predicted"/>
<sequence length="295" mass="34798">MSRKSPKRPNEHSPKNESKHSRYYASHWKARQAQSRAYYHWCKDAHKTRKTSSKPSPLPLEKHMETSAAWIEDQRTSMYQEFLSLRNSVDDWMNRSVPQFPILKHKFSQQLPTHLFSGTTLSNQVHVFLDRYLERRANFADLDIWHFYKGICSMQRGIGSGRARLVYELAPQMVIPQPSWGASTSWVRQDSADSTQTIFTRVLQLRARTNRLIKISSKMQRYRGDLVWRYGEVEECVHSGRALFMEWYTLLDDLDEDLSDVQDLCMLFKEVSRSSYELGQVSEYFIFLLSRLPKK</sequence>
<evidence type="ECO:0000256" key="1">
    <source>
        <dbReference type="SAM" id="MobiDB-lite"/>
    </source>
</evidence>
<dbReference type="EMBL" id="KN834798">
    <property type="protein sequence ID" value="KIK56406.1"/>
    <property type="molecule type" value="Genomic_DNA"/>
</dbReference>
<name>A0A0D0BN63_9AGAR</name>
<reference evidence="2 3" key="1">
    <citation type="submission" date="2014-04" db="EMBL/GenBank/DDBJ databases">
        <title>Evolutionary Origins and Diversification of the Mycorrhizal Mutualists.</title>
        <authorList>
            <consortium name="DOE Joint Genome Institute"/>
            <consortium name="Mycorrhizal Genomics Consortium"/>
            <person name="Kohler A."/>
            <person name="Kuo A."/>
            <person name="Nagy L.G."/>
            <person name="Floudas D."/>
            <person name="Copeland A."/>
            <person name="Barry K.W."/>
            <person name="Cichocki N."/>
            <person name="Veneault-Fourrey C."/>
            <person name="LaButti K."/>
            <person name="Lindquist E.A."/>
            <person name="Lipzen A."/>
            <person name="Lundell T."/>
            <person name="Morin E."/>
            <person name="Murat C."/>
            <person name="Riley R."/>
            <person name="Ohm R."/>
            <person name="Sun H."/>
            <person name="Tunlid A."/>
            <person name="Henrissat B."/>
            <person name="Grigoriev I.V."/>
            <person name="Hibbett D.S."/>
            <person name="Martin F."/>
        </authorList>
    </citation>
    <scope>NUCLEOTIDE SEQUENCE [LARGE SCALE GENOMIC DNA]</scope>
    <source>
        <strain evidence="2 3">FD-317 M1</strain>
    </source>
</reference>
<dbReference type="Proteomes" id="UP000053593">
    <property type="component" value="Unassembled WGS sequence"/>
</dbReference>
<feature type="compositionally biased region" description="Basic and acidic residues" evidence="1">
    <location>
        <begin position="8"/>
        <end position="20"/>
    </location>
</feature>
<keyword evidence="3" id="KW-1185">Reference proteome</keyword>
<organism evidence="2 3">
    <name type="scientific">Collybiopsis luxurians FD-317 M1</name>
    <dbReference type="NCBI Taxonomy" id="944289"/>
    <lineage>
        <taxon>Eukaryota</taxon>
        <taxon>Fungi</taxon>
        <taxon>Dikarya</taxon>
        <taxon>Basidiomycota</taxon>
        <taxon>Agaricomycotina</taxon>
        <taxon>Agaricomycetes</taxon>
        <taxon>Agaricomycetidae</taxon>
        <taxon>Agaricales</taxon>
        <taxon>Marasmiineae</taxon>
        <taxon>Omphalotaceae</taxon>
        <taxon>Collybiopsis</taxon>
        <taxon>Collybiopsis luxurians</taxon>
    </lineage>
</organism>
<accession>A0A0D0BN63</accession>
<protein>
    <submittedName>
        <fullName evidence="2">Uncharacterized protein</fullName>
    </submittedName>
</protein>
<evidence type="ECO:0000313" key="2">
    <source>
        <dbReference type="EMBL" id="KIK56406.1"/>
    </source>
</evidence>
<feature type="region of interest" description="Disordered" evidence="1">
    <location>
        <begin position="1"/>
        <end position="25"/>
    </location>
</feature>
<gene>
    <name evidence="2" type="ORF">GYMLUDRAFT_247908</name>
</gene>
<evidence type="ECO:0000313" key="3">
    <source>
        <dbReference type="Proteomes" id="UP000053593"/>
    </source>
</evidence>
<dbReference type="AlphaFoldDB" id="A0A0D0BN63"/>
<dbReference type="HOGENOM" id="CLU_067148_0_0_1"/>